<dbReference type="SMART" id="SM00753">
    <property type="entry name" value="PAM"/>
    <property type="match status" value="1"/>
</dbReference>
<dbReference type="InterPro" id="IPR020617">
    <property type="entry name" value="Thiolase_C"/>
</dbReference>
<dbReference type="InterPro" id="IPR002155">
    <property type="entry name" value="Thiolase"/>
</dbReference>
<dbReference type="InterPro" id="IPR020615">
    <property type="entry name" value="Thiolase_acyl_enz_int_AS"/>
</dbReference>
<dbReference type="PANTHER" id="PTHR18919:SF156">
    <property type="entry name" value="ACETYL-COA ACETYLTRANSFERASE, MITOCHONDRIAL"/>
    <property type="match status" value="1"/>
</dbReference>
<dbReference type="GO" id="GO:0006635">
    <property type="term" value="P:fatty acid beta-oxidation"/>
    <property type="evidence" value="ECO:0007669"/>
    <property type="project" value="TreeGrafter"/>
</dbReference>
<keyword evidence="9" id="KW-0630">Potassium</keyword>
<dbReference type="Pfam" id="PF02803">
    <property type="entry name" value="Thiolase_C"/>
    <property type="match status" value="1"/>
</dbReference>
<comment type="cofactor">
    <cofactor evidence="1">
        <name>K(+)</name>
        <dbReference type="ChEBI" id="CHEBI:29103"/>
    </cofactor>
</comment>
<dbReference type="CDD" id="cd00751">
    <property type="entry name" value="thiolase"/>
    <property type="match status" value="1"/>
</dbReference>
<dbReference type="PROSITE" id="PS00098">
    <property type="entry name" value="THIOLASE_1"/>
    <property type="match status" value="1"/>
</dbReference>
<dbReference type="InterPro" id="IPR036388">
    <property type="entry name" value="WH-like_DNA-bd_sf"/>
</dbReference>
<feature type="domain" description="Thiolase N-terminal" evidence="12">
    <location>
        <begin position="39"/>
        <end position="296"/>
    </location>
</feature>
<evidence type="ECO:0000256" key="6">
    <source>
        <dbReference type="ARBA" id="ARBA00022679"/>
    </source>
</evidence>
<evidence type="ECO:0000256" key="1">
    <source>
        <dbReference type="ARBA" id="ARBA00001958"/>
    </source>
</evidence>
<evidence type="ECO:0000256" key="4">
    <source>
        <dbReference type="ARBA" id="ARBA00011881"/>
    </source>
</evidence>
<evidence type="ECO:0000256" key="7">
    <source>
        <dbReference type="ARBA" id="ARBA00022723"/>
    </source>
</evidence>
<accession>A0A0G4MGW8</accession>
<evidence type="ECO:0000256" key="8">
    <source>
        <dbReference type="ARBA" id="ARBA00022946"/>
    </source>
</evidence>
<dbReference type="Pfam" id="PF00108">
    <property type="entry name" value="Thiolase_N"/>
    <property type="match status" value="1"/>
</dbReference>
<dbReference type="EC" id="2.3.1.9" evidence="5"/>
<evidence type="ECO:0000256" key="11">
    <source>
        <dbReference type="ARBA" id="ARBA00023315"/>
    </source>
</evidence>
<dbReference type="EMBL" id="CVQH01022527">
    <property type="protein sequence ID" value="CRK33439.1"/>
    <property type="molecule type" value="Genomic_DNA"/>
</dbReference>
<dbReference type="InterPro" id="IPR020616">
    <property type="entry name" value="Thiolase_N"/>
</dbReference>
<keyword evidence="15" id="KW-1185">Reference proteome</keyword>
<protein>
    <recommendedName>
        <fullName evidence="5">acetyl-CoA C-acetyltransferase</fullName>
        <ecNumber evidence="5">2.3.1.9</ecNumber>
    </recommendedName>
</protein>
<dbReference type="PANTHER" id="PTHR18919">
    <property type="entry name" value="ACETYL-COA C-ACYLTRANSFERASE"/>
    <property type="match status" value="1"/>
</dbReference>
<evidence type="ECO:0000259" key="12">
    <source>
        <dbReference type="Pfam" id="PF00108"/>
    </source>
</evidence>
<keyword evidence="10" id="KW-0496">Mitochondrion</keyword>
<dbReference type="GO" id="GO:0005739">
    <property type="term" value="C:mitochondrion"/>
    <property type="evidence" value="ECO:0007669"/>
    <property type="project" value="UniProtKB-SubCell"/>
</dbReference>
<reference evidence="14 15" key="1">
    <citation type="submission" date="2015-05" db="EMBL/GenBank/DDBJ databases">
        <authorList>
            <person name="Wang D.B."/>
            <person name="Wang M."/>
        </authorList>
    </citation>
    <scope>NUCLEOTIDE SEQUENCE [LARGE SCALE GENOMIC DNA]</scope>
    <source>
        <strain evidence="14">VL1</strain>
    </source>
</reference>
<dbReference type="GO" id="GO:0046872">
    <property type="term" value="F:metal ion binding"/>
    <property type="evidence" value="ECO:0007669"/>
    <property type="project" value="UniProtKB-KW"/>
</dbReference>
<evidence type="ECO:0000256" key="10">
    <source>
        <dbReference type="ARBA" id="ARBA00023128"/>
    </source>
</evidence>
<dbReference type="PROSITE" id="PS00099">
    <property type="entry name" value="THIOLASE_3"/>
    <property type="match status" value="1"/>
</dbReference>
<dbReference type="FunFam" id="3.40.47.10:FF:000007">
    <property type="entry name" value="acetyl-CoA acetyltransferase, mitochondrial"/>
    <property type="match status" value="1"/>
</dbReference>
<keyword evidence="11" id="KW-0012">Acyltransferase</keyword>
<dbReference type="GO" id="GO:0003985">
    <property type="term" value="F:acetyl-CoA C-acetyltransferase activity"/>
    <property type="evidence" value="ECO:0007669"/>
    <property type="project" value="UniProtKB-EC"/>
</dbReference>
<dbReference type="Proteomes" id="UP000044602">
    <property type="component" value="Unassembled WGS sequence"/>
</dbReference>
<name>A0A0G4MGW8_VERLO</name>
<sequence length="991" mass="107773">MTVMQLRRTTALSGQVARQFAARPFSTRTALQQEIRDAYILSAARTPTAKFNGSYTTVPAPKLGAVAIKSALEKSKVPVSKITDVYMGNVLQGSVGQSPARQAAIFAGLPSSVEAITINKVCASGLKAVVMAAQNIQLGLSEAQIAGGMENMTRVPYYVPRSSNLPSFGHVKMEDGLIKDGLTDAYDDIHMGICAESTAKKYEITREMQDQYTVQSYERAQAAWKANAFDEEIAPVTVSSRKGDTIIKVDEGFNDVKLERLPTLKPAFVRDGTGTVTAASSSTLNDGASALVLGSKEIAREYGSGSRVLAKICGSADAAVDPIDFPIAPASAVPIALKRAGITKDQVAIWEFNEAFAAVIKANEKILGLENAKVNPLGGAISLGHALGSSGSRILTTLLHQLKPGEYGVAAICNGGGAATALVVQRIELPHLSLSEHYKQYPTSGFAATTLDTAPMTLLIEFLTQIRAFVRQQNGDELRNWLLVEPNASQTYHNLAAQLRTGFRQQDSTALEQTIEKCLPEDDDVSEGEATPWPGFVTFMKDYLLFWRDVDFDNLLAAHTLLSGLVNSCGTAFAHPTYGGMLLKTAMSLCETMSRLTMMVSRRPDLTMRLRNVEADDRKSIAETSAEIIQKIFTTCLTDRTSARYSKPEGKKIGVYMFANLVLKLLFACRRTQLAKQIFTNISSNSPPLSLYPAAQRVTFLFYLGRFNLSNSHYVRASLCLQEAYSQTPAPLVSHRHRILTYLIPANLFLGRLPTQSLLSRPEASDKLAAVFAPLASAIRQGDFVLYQHTLAAHEDWLFERGLLLPLTHRPRPLLWRSLARRTFLLTYALTDADANVDPSVPSRKAATLDLADLQTAAAFQQRRLQGWHAPPARARPAHVSAVFMRAVANDTPSTLVPPDGGPTRLRPNEGLVCGDADVTLADVEMMVASLIAQGLMKGYIAHSSSRFAVLGATKRSAVVAGWPTPWSAIQERKYHEGDVDLEDVPGWVKG</sequence>
<comment type="similarity">
    <text evidence="3">Belongs to the thiolase-like superfamily. Thiolase family.</text>
</comment>
<evidence type="ECO:0000256" key="9">
    <source>
        <dbReference type="ARBA" id="ARBA00022958"/>
    </source>
</evidence>
<evidence type="ECO:0000256" key="2">
    <source>
        <dbReference type="ARBA" id="ARBA00004173"/>
    </source>
</evidence>
<keyword evidence="7" id="KW-0479">Metal-binding</keyword>
<dbReference type="InterPro" id="IPR020610">
    <property type="entry name" value="Thiolase_AS"/>
</dbReference>
<organism evidence="14 15">
    <name type="scientific">Verticillium longisporum</name>
    <name type="common">Verticillium dahliae var. longisporum</name>
    <dbReference type="NCBI Taxonomy" id="100787"/>
    <lineage>
        <taxon>Eukaryota</taxon>
        <taxon>Fungi</taxon>
        <taxon>Dikarya</taxon>
        <taxon>Ascomycota</taxon>
        <taxon>Pezizomycotina</taxon>
        <taxon>Sordariomycetes</taxon>
        <taxon>Hypocreomycetidae</taxon>
        <taxon>Glomerellales</taxon>
        <taxon>Plectosphaerellaceae</taxon>
        <taxon>Verticillium</taxon>
    </lineage>
</organism>
<evidence type="ECO:0000313" key="14">
    <source>
        <dbReference type="EMBL" id="CRK33439.1"/>
    </source>
</evidence>
<dbReference type="SUPFAM" id="SSF53901">
    <property type="entry name" value="Thiolase-like"/>
    <property type="match status" value="2"/>
</dbReference>
<dbReference type="AlphaFoldDB" id="A0A0G4MGW8"/>
<dbReference type="InterPro" id="IPR016039">
    <property type="entry name" value="Thiolase-like"/>
</dbReference>
<feature type="domain" description="Thiolase C-terminal" evidence="13">
    <location>
        <begin position="307"/>
        <end position="426"/>
    </location>
</feature>
<dbReference type="Gene3D" id="3.40.47.10">
    <property type="match status" value="2"/>
</dbReference>
<keyword evidence="6" id="KW-0808">Transferase</keyword>
<dbReference type="Gene3D" id="1.10.10.10">
    <property type="entry name" value="Winged helix-like DNA-binding domain superfamily/Winged helix DNA-binding domain"/>
    <property type="match status" value="1"/>
</dbReference>
<evidence type="ECO:0000256" key="3">
    <source>
        <dbReference type="ARBA" id="ARBA00010982"/>
    </source>
</evidence>
<keyword evidence="8" id="KW-0809">Transit peptide</keyword>
<comment type="subcellular location">
    <subcellularLocation>
        <location evidence="2">Mitochondrion</location>
    </subcellularLocation>
</comment>
<comment type="subunit">
    <text evidence="4">Homotetramer.</text>
</comment>
<evidence type="ECO:0000256" key="5">
    <source>
        <dbReference type="ARBA" id="ARBA00012705"/>
    </source>
</evidence>
<evidence type="ECO:0000259" key="13">
    <source>
        <dbReference type="Pfam" id="PF02803"/>
    </source>
</evidence>
<dbReference type="NCBIfam" id="TIGR01930">
    <property type="entry name" value="AcCoA-C-Actrans"/>
    <property type="match status" value="1"/>
</dbReference>
<gene>
    <name evidence="14" type="ORF">BN1708_001117</name>
</gene>
<dbReference type="STRING" id="100787.A0A0G4MGW8"/>
<evidence type="ECO:0000313" key="15">
    <source>
        <dbReference type="Proteomes" id="UP000044602"/>
    </source>
</evidence>
<proteinExistence type="inferred from homology"/>